<feature type="transmembrane region" description="Helical" evidence="12">
    <location>
        <begin position="161"/>
        <end position="181"/>
    </location>
</feature>
<dbReference type="Pfam" id="PF13367">
    <property type="entry name" value="PrsW-protease"/>
    <property type="match status" value="1"/>
</dbReference>
<evidence type="ECO:0000256" key="10">
    <source>
        <dbReference type="ARBA" id="ARBA00030345"/>
    </source>
</evidence>
<keyword evidence="7 11" id="KW-0378">Hydrolase</keyword>
<keyword evidence="4 11" id="KW-1003">Cell membrane</keyword>
<evidence type="ECO:0000313" key="13">
    <source>
        <dbReference type="EMBL" id="MFD1018510.1"/>
    </source>
</evidence>
<dbReference type="RefSeq" id="WP_386057067.1">
    <property type="nucleotide sequence ID" value="NZ_JBHTKL010000001.1"/>
</dbReference>
<dbReference type="InterPro" id="IPR023596">
    <property type="entry name" value="Peptidase_PrsW_arch/bac"/>
</dbReference>
<comment type="similarity">
    <text evidence="2 11">Belongs to the protease PrsW family.</text>
</comment>
<dbReference type="EC" id="3.4.-.-" evidence="11"/>
<keyword evidence="5 11" id="KW-0645">Protease</keyword>
<feature type="transmembrane region" description="Helical" evidence="12">
    <location>
        <begin position="6"/>
        <end position="21"/>
    </location>
</feature>
<accession>A0ABW3KXW5</accession>
<feature type="transmembrane region" description="Helical" evidence="12">
    <location>
        <begin position="64"/>
        <end position="88"/>
    </location>
</feature>
<evidence type="ECO:0000256" key="1">
    <source>
        <dbReference type="ARBA" id="ARBA00004651"/>
    </source>
</evidence>
<sequence>MLAILIFATAPVVAIMTFIYLNKKIELEPLPLIFRTFILGMVLVFPLMFIQYAFRTEGVLGSPILESIILAGLLEEFFKWFVFIFVVYKHGAFDHHYDGIIYGVAISLGFATVENIIYLFANGIEYAWGRAIFPVSSHALFGLIMGYYIGKAKFKDTNQRWCLFLALFVPVGLHSVFDVILSSGMKQWIYIMIPFMILLWLIGIRKLRIANRHQHFHMKSS</sequence>
<evidence type="ECO:0000256" key="7">
    <source>
        <dbReference type="ARBA" id="ARBA00022801"/>
    </source>
</evidence>
<keyword evidence="6 12" id="KW-0812">Transmembrane</keyword>
<feature type="transmembrane region" description="Helical" evidence="12">
    <location>
        <begin position="127"/>
        <end position="149"/>
    </location>
</feature>
<evidence type="ECO:0000256" key="9">
    <source>
        <dbReference type="ARBA" id="ARBA00023136"/>
    </source>
</evidence>
<dbReference type="InterPro" id="IPR026898">
    <property type="entry name" value="PrsW"/>
</dbReference>
<evidence type="ECO:0000256" key="12">
    <source>
        <dbReference type="SAM" id="Phobius"/>
    </source>
</evidence>
<dbReference type="GO" id="GO:0008233">
    <property type="term" value="F:peptidase activity"/>
    <property type="evidence" value="ECO:0007669"/>
    <property type="project" value="UniProtKB-KW"/>
</dbReference>
<reference evidence="14" key="1">
    <citation type="journal article" date="2019" name="Int. J. Syst. Evol. Microbiol.">
        <title>The Global Catalogue of Microorganisms (GCM) 10K type strain sequencing project: providing services to taxonomists for standard genome sequencing and annotation.</title>
        <authorList>
            <consortium name="The Broad Institute Genomics Platform"/>
            <consortium name="The Broad Institute Genome Sequencing Center for Infectious Disease"/>
            <person name="Wu L."/>
            <person name="Ma J."/>
        </authorList>
    </citation>
    <scope>NUCLEOTIDE SEQUENCE [LARGE SCALE GENOMIC DNA]</scope>
    <source>
        <strain evidence="14">CCUG 56607</strain>
    </source>
</reference>
<evidence type="ECO:0000256" key="8">
    <source>
        <dbReference type="ARBA" id="ARBA00022989"/>
    </source>
</evidence>
<evidence type="ECO:0000256" key="11">
    <source>
        <dbReference type="PIRNR" id="PIRNR016933"/>
    </source>
</evidence>
<dbReference type="NCBIfam" id="NF033739">
    <property type="entry name" value="intramemb_PrsW"/>
    <property type="match status" value="1"/>
</dbReference>
<comment type="subcellular location">
    <subcellularLocation>
        <location evidence="1">Cell membrane</location>
        <topology evidence="1">Multi-pass membrane protein</topology>
    </subcellularLocation>
</comment>
<comment type="function">
    <text evidence="11">Involved in the degradation of specific anti-sigma factors.</text>
</comment>
<evidence type="ECO:0000256" key="6">
    <source>
        <dbReference type="ARBA" id="ARBA00022692"/>
    </source>
</evidence>
<dbReference type="PANTHER" id="PTHR36844:SF1">
    <property type="entry name" value="PROTEASE PRSW"/>
    <property type="match status" value="1"/>
</dbReference>
<keyword evidence="9 11" id="KW-0472">Membrane</keyword>
<evidence type="ECO:0000313" key="14">
    <source>
        <dbReference type="Proteomes" id="UP001596990"/>
    </source>
</evidence>
<dbReference type="PANTHER" id="PTHR36844">
    <property type="entry name" value="PROTEASE PRSW"/>
    <property type="match status" value="1"/>
</dbReference>
<organism evidence="13 14">
    <name type="scientific">Thalassobacillus hwangdonensis</name>
    <dbReference type="NCBI Taxonomy" id="546108"/>
    <lineage>
        <taxon>Bacteria</taxon>
        <taxon>Bacillati</taxon>
        <taxon>Bacillota</taxon>
        <taxon>Bacilli</taxon>
        <taxon>Bacillales</taxon>
        <taxon>Bacillaceae</taxon>
        <taxon>Thalassobacillus</taxon>
    </lineage>
</organism>
<dbReference type="PIRSF" id="PIRSF016933">
    <property type="entry name" value="PrsW"/>
    <property type="match status" value="1"/>
</dbReference>
<feature type="transmembrane region" description="Helical" evidence="12">
    <location>
        <begin position="100"/>
        <end position="121"/>
    </location>
</feature>
<evidence type="ECO:0000256" key="2">
    <source>
        <dbReference type="ARBA" id="ARBA00009165"/>
    </source>
</evidence>
<keyword evidence="8 12" id="KW-1133">Transmembrane helix</keyword>
<name>A0ABW3KXW5_9BACI</name>
<evidence type="ECO:0000256" key="5">
    <source>
        <dbReference type="ARBA" id="ARBA00022670"/>
    </source>
</evidence>
<evidence type="ECO:0000256" key="4">
    <source>
        <dbReference type="ARBA" id="ARBA00022475"/>
    </source>
</evidence>
<dbReference type="EMBL" id="JBHTKL010000001">
    <property type="protein sequence ID" value="MFD1018510.1"/>
    <property type="molecule type" value="Genomic_DNA"/>
</dbReference>
<comment type="caution">
    <text evidence="13">The sequence shown here is derived from an EMBL/GenBank/DDBJ whole genome shotgun (WGS) entry which is preliminary data.</text>
</comment>
<keyword evidence="14" id="KW-1185">Reference proteome</keyword>
<dbReference type="GO" id="GO:0006508">
    <property type="term" value="P:proteolysis"/>
    <property type="evidence" value="ECO:0007669"/>
    <property type="project" value="UniProtKB-KW"/>
</dbReference>
<proteinExistence type="inferred from homology"/>
<protein>
    <recommendedName>
        <fullName evidence="3 11">Protease PrsW</fullName>
        <ecNumber evidence="11">3.4.-.-</ecNumber>
    </recommendedName>
    <alternativeName>
        <fullName evidence="10 11">Protease responsible for activating sigma-W</fullName>
    </alternativeName>
</protein>
<evidence type="ECO:0000256" key="3">
    <source>
        <dbReference type="ARBA" id="ARBA00018997"/>
    </source>
</evidence>
<feature type="transmembrane region" description="Helical" evidence="12">
    <location>
        <begin position="187"/>
        <end position="204"/>
    </location>
</feature>
<gene>
    <name evidence="13" type="primary">prsW</name>
    <name evidence="13" type="ORF">ACFQ2J_04775</name>
</gene>
<dbReference type="Proteomes" id="UP001596990">
    <property type="component" value="Unassembled WGS sequence"/>
</dbReference>
<feature type="transmembrane region" description="Helical" evidence="12">
    <location>
        <begin position="33"/>
        <end position="52"/>
    </location>
</feature>